<evidence type="ECO:0000256" key="5">
    <source>
        <dbReference type="ARBA" id="ARBA00023049"/>
    </source>
</evidence>
<dbReference type="InterPro" id="IPR042088">
    <property type="entry name" value="OligoPept_F_C"/>
</dbReference>
<dbReference type="Proteomes" id="UP000010880">
    <property type="component" value="Chromosome"/>
</dbReference>
<dbReference type="eggNOG" id="COG1164">
    <property type="taxonomic scope" value="Bacteria"/>
</dbReference>
<evidence type="ECO:0000259" key="7">
    <source>
        <dbReference type="Pfam" id="PF01432"/>
    </source>
</evidence>
<evidence type="ECO:0000256" key="4">
    <source>
        <dbReference type="ARBA" id="ARBA00022833"/>
    </source>
</evidence>
<dbReference type="MEROPS" id="M03.007"/>
<evidence type="ECO:0000256" key="1">
    <source>
        <dbReference type="ARBA" id="ARBA00022670"/>
    </source>
</evidence>
<evidence type="ECO:0000313" key="9">
    <source>
        <dbReference type="EMBL" id="AGB41595.1"/>
    </source>
</evidence>
<dbReference type="GO" id="GO:0006518">
    <property type="term" value="P:peptide metabolic process"/>
    <property type="evidence" value="ECO:0007669"/>
    <property type="project" value="TreeGrafter"/>
</dbReference>
<dbReference type="GO" id="GO:0046872">
    <property type="term" value="F:metal ion binding"/>
    <property type="evidence" value="ECO:0007669"/>
    <property type="project" value="UniProtKB-UniRule"/>
</dbReference>
<dbReference type="OrthoDB" id="9766487at2"/>
<keyword evidence="10" id="KW-1185">Reference proteome</keyword>
<dbReference type="SUPFAM" id="SSF55486">
    <property type="entry name" value="Metalloproteases ('zincins'), catalytic domain"/>
    <property type="match status" value="1"/>
</dbReference>
<sequence length="600" mass="69370">MAQGKGLPTRDEINDQFKWDLTDVYQSEEEWKEEFNQVKGKVAEIKKYQGQLGNSAEDLLQLLNLSTQLSRVLARLFTYAQRKNDQDTTNNQYQALVSKIQGLSNQVSSATAFIVPEIIQIPVDKLEEFLANNEDLKLYQQYLDDIIRRKEHFLSPEEERIMALTGELAQGPENIFGMINNADMEFPTIENEAGEEVKVTHGRYVELLKSDSRQVRKDVFEAYYEQYQKQKNTIATTLSTNIKKDLFRMRARDYSSCLEAALDANNIPVEVYNNLLKTVKGNLDPMYDYVDLKREALGVDELHIYDLYTPLVKDVEMKIDYKEAKEIVLEALQPLGDKYLEVVNKAFESNWIDVYENKGKRSGAYSAGCYDAHPYILLNYTGEMNDLFTLTHELGHALHSYYSNQEQPYLYSDYSIFVAEVASTVNESLLIQHLLKKTDDETKKKYLLNHYLEQFRGTVYRQTMFADYEQLIHQLAEEGEALTPNLLSKRYHNLNEKYYGDNLVIDDKIDIEWARIPHFYYNFYVYQYATGFSAAVALSEQILEEENKAVESYLEFLKSGSSDYPLEILKKAGVDMSSPEPIEKAVNIFADSVGKMKELI</sequence>
<keyword evidence="4 6" id="KW-0862">Zinc</keyword>
<keyword evidence="1 6" id="KW-0645">Protease</keyword>
<dbReference type="Pfam" id="PF01432">
    <property type="entry name" value="Peptidase_M3"/>
    <property type="match status" value="1"/>
</dbReference>
<dbReference type="InterPro" id="IPR001567">
    <property type="entry name" value="Pept_M3A_M3B_dom"/>
</dbReference>
<dbReference type="Gene3D" id="1.10.287.830">
    <property type="entry name" value="putative peptidase helix hairpin domain like"/>
    <property type="match status" value="1"/>
</dbReference>
<gene>
    <name evidence="9" type="ordered locus">Halha_1657</name>
</gene>
<keyword evidence="3 6" id="KW-0378">Hydrolase</keyword>
<dbReference type="NCBIfam" id="TIGR00181">
    <property type="entry name" value="pepF"/>
    <property type="match status" value="1"/>
</dbReference>
<evidence type="ECO:0000259" key="8">
    <source>
        <dbReference type="Pfam" id="PF08439"/>
    </source>
</evidence>
<feature type="domain" description="Oligopeptidase F N-terminal" evidence="8">
    <location>
        <begin position="117"/>
        <end position="186"/>
    </location>
</feature>
<dbReference type="HOGENOM" id="CLU_021290_2_0_9"/>
<dbReference type="Gene3D" id="1.10.1370.20">
    <property type="entry name" value="Oligoendopeptidase f, C-terminal domain"/>
    <property type="match status" value="1"/>
</dbReference>
<proteinExistence type="inferred from homology"/>
<comment type="cofactor">
    <cofactor evidence="6">
        <name>Zn(2+)</name>
        <dbReference type="ChEBI" id="CHEBI:29105"/>
    </cofactor>
    <text evidence="6">Binds 1 zinc ion.</text>
</comment>
<dbReference type="GO" id="GO:0006508">
    <property type="term" value="P:proteolysis"/>
    <property type="evidence" value="ECO:0007669"/>
    <property type="project" value="UniProtKB-KW"/>
</dbReference>
<organism evidence="9 10">
    <name type="scientific">Halobacteroides halobius (strain ATCC 35273 / DSM 5150 / MD-1)</name>
    <dbReference type="NCBI Taxonomy" id="748449"/>
    <lineage>
        <taxon>Bacteria</taxon>
        <taxon>Bacillati</taxon>
        <taxon>Bacillota</taxon>
        <taxon>Clostridia</taxon>
        <taxon>Halanaerobiales</taxon>
        <taxon>Halobacteroidaceae</taxon>
        <taxon>Halobacteroides</taxon>
    </lineage>
</organism>
<dbReference type="STRING" id="748449.Halha_1657"/>
<reference evidence="10" key="1">
    <citation type="submission" date="2012-02" db="EMBL/GenBank/DDBJ databases">
        <title>The complete genome of Halobacteroides halobius DSM 5150.</title>
        <authorList>
            <person name="Lucas S."/>
            <person name="Copeland A."/>
            <person name="Lapidus A."/>
            <person name="Glavina del Rio T."/>
            <person name="Dalin E."/>
            <person name="Tice H."/>
            <person name="Bruce D."/>
            <person name="Goodwin L."/>
            <person name="Pitluck S."/>
            <person name="Peters L."/>
            <person name="Mikhailova N."/>
            <person name="Gu W."/>
            <person name="Kyrpides N."/>
            <person name="Mavromatis K."/>
            <person name="Ivanova N."/>
            <person name="Brettin T."/>
            <person name="Detter J.C."/>
            <person name="Han C."/>
            <person name="Larimer F."/>
            <person name="Land M."/>
            <person name="Hauser L."/>
            <person name="Markowitz V."/>
            <person name="Cheng J.-F."/>
            <person name="Hugenholtz P."/>
            <person name="Woyke T."/>
            <person name="Wu D."/>
            <person name="Tindall B."/>
            <person name="Pomrenke H."/>
            <person name="Brambilla E."/>
            <person name="Klenk H.-P."/>
            <person name="Eisen J.A."/>
        </authorList>
    </citation>
    <scope>NUCLEOTIDE SEQUENCE [LARGE SCALE GENOMIC DNA]</scope>
    <source>
        <strain evidence="10">ATCC 35273 / DSM 5150 / MD-1</strain>
    </source>
</reference>
<protein>
    <recommendedName>
        <fullName evidence="6">Oligopeptidase F</fullName>
        <ecNumber evidence="6">3.4.24.-</ecNumber>
    </recommendedName>
</protein>
<keyword evidence="2 6" id="KW-0479">Metal-binding</keyword>
<comment type="similarity">
    <text evidence="6">Belongs to the peptidase M3B family.</text>
</comment>
<dbReference type="KEGG" id="hhl:Halha_1657"/>
<evidence type="ECO:0000256" key="3">
    <source>
        <dbReference type="ARBA" id="ARBA00022801"/>
    </source>
</evidence>
<name>L0KAM0_HALHC</name>
<dbReference type="PATRIC" id="fig|748449.3.peg.1609"/>
<comment type="function">
    <text evidence="6">Has oligopeptidase activity and degrades a variety of small bioactive peptides.</text>
</comment>
<dbReference type="PANTHER" id="PTHR11804">
    <property type="entry name" value="PROTEASE M3 THIMET OLIGOPEPTIDASE-RELATED"/>
    <property type="match status" value="1"/>
</dbReference>
<feature type="domain" description="Peptidase M3A/M3B catalytic" evidence="7">
    <location>
        <begin position="207"/>
        <end position="587"/>
    </location>
</feature>
<dbReference type="InterPro" id="IPR004438">
    <property type="entry name" value="Peptidase_M3B"/>
</dbReference>
<evidence type="ECO:0000256" key="2">
    <source>
        <dbReference type="ARBA" id="ARBA00022723"/>
    </source>
</evidence>
<dbReference type="PANTHER" id="PTHR11804:SF84">
    <property type="entry name" value="SACCHAROLYSIN"/>
    <property type="match status" value="1"/>
</dbReference>
<dbReference type="CDD" id="cd09608">
    <property type="entry name" value="M3B_PepF"/>
    <property type="match status" value="1"/>
</dbReference>
<dbReference type="Pfam" id="PF08439">
    <property type="entry name" value="Peptidase_M3_N"/>
    <property type="match status" value="1"/>
</dbReference>
<dbReference type="EC" id="3.4.24.-" evidence="6"/>
<evidence type="ECO:0000256" key="6">
    <source>
        <dbReference type="RuleBase" id="RU368091"/>
    </source>
</evidence>
<evidence type="ECO:0000313" key="10">
    <source>
        <dbReference type="Proteomes" id="UP000010880"/>
    </source>
</evidence>
<dbReference type="InterPro" id="IPR045090">
    <property type="entry name" value="Pept_M3A_M3B"/>
</dbReference>
<dbReference type="EMBL" id="CP003359">
    <property type="protein sequence ID" value="AGB41595.1"/>
    <property type="molecule type" value="Genomic_DNA"/>
</dbReference>
<dbReference type="RefSeq" id="WP_015327311.1">
    <property type="nucleotide sequence ID" value="NC_019978.1"/>
</dbReference>
<dbReference type="InterPro" id="IPR013647">
    <property type="entry name" value="OligopepF_N_dom"/>
</dbReference>
<dbReference type="AlphaFoldDB" id="L0KAM0"/>
<keyword evidence="5 6" id="KW-0482">Metalloprotease</keyword>
<accession>L0KAM0</accession>
<dbReference type="Gene3D" id="1.20.140.70">
    <property type="entry name" value="Oligopeptidase f, N-terminal domain"/>
    <property type="match status" value="1"/>
</dbReference>
<dbReference type="GO" id="GO:0004222">
    <property type="term" value="F:metalloendopeptidase activity"/>
    <property type="evidence" value="ECO:0007669"/>
    <property type="project" value="UniProtKB-UniRule"/>
</dbReference>